<dbReference type="EMBL" id="SJPW01000007">
    <property type="protein sequence ID" value="TWU47212.1"/>
    <property type="molecule type" value="Genomic_DNA"/>
</dbReference>
<feature type="region of interest" description="Disordered" evidence="1">
    <location>
        <begin position="25"/>
        <end position="53"/>
    </location>
</feature>
<dbReference type="RefSeq" id="WP_186775769.1">
    <property type="nucleotide sequence ID" value="NZ_SJPW01000007.1"/>
</dbReference>
<evidence type="ECO:0000313" key="2">
    <source>
        <dbReference type="EMBL" id="TWU47212.1"/>
    </source>
</evidence>
<accession>A0A5C6EDV1</accession>
<dbReference type="AlphaFoldDB" id="A0A5C6EDV1"/>
<name>A0A5C6EDV1_9BACT</name>
<proteinExistence type="predicted"/>
<organism evidence="2 3">
    <name type="scientific">Rubripirellula tenax</name>
    <dbReference type="NCBI Taxonomy" id="2528015"/>
    <lineage>
        <taxon>Bacteria</taxon>
        <taxon>Pseudomonadati</taxon>
        <taxon>Planctomycetota</taxon>
        <taxon>Planctomycetia</taxon>
        <taxon>Pirellulales</taxon>
        <taxon>Pirellulaceae</taxon>
        <taxon>Rubripirellula</taxon>
    </lineage>
</organism>
<gene>
    <name evidence="2" type="ORF">Poly51_50100</name>
</gene>
<comment type="caution">
    <text evidence="2">The sequence shown here is derived from an EMBL/GenBank/DDBJ whole genome shotgun (WGS) entry which is preliminary data.</text>
</comment>
<feature type="compositionally biased region" description="Polar residues" evidence="1">
    <location>
        <begin position="25"/>
        <end position="36"/>
    </location>
</feature>
<dbReference type="Proteomes" id="UP000318288">
    <property type="component" value="Unassembled WGS sequence"/>
</dbReference>
<keyword evidence="3" id="KW-1185">Reference proteome</keyword>
<evidence type="ECO:0000256" key="1">
    <source>
        <dbReference type="SAM" id="MobiDB-lite"/>
    </source>
</evidence>
<sequence length="53" mass="5663">MNLTTFTIESVHGVKQTLCLETFTVGPQPSSKTTVSAPADPAKKSTATNDVRR</sequence>
<reference evidence="2 3" key="1">
    <citation type="submission" date="2019-02" db="EMBL/GenBank/DDBJ databases">
        <title>Deep-cultivation of Planctomycetes and their phenomic and genomic characterization uncovers novel biology.</title>
        <authorList>
            <person name="Wiegand S."/>
            <person name="Jogler M."/>
            <person name="Boedeker C."/>
            <person name="Pinto D."/>
            <person name="Vollmers J."/>
            <person name="Rivas-Marin E."/>
            <person name="Kohn T."/>
            <person name="Peeters S.H."/>
            <person name="Heuer A."/>
            <person name="Rast P."/>
            <person name="Oberbeckmann S."/>
            <person name="Bunk B."/>
            <person name="Jeske O."/>
            <person name="Meyerdierks A."/>
            <person name="Storesund J.E."/>
            <person name="Kallscheuer N."/>
            <person name="Luecker S."/>
            <person name="Lage O.M."/>
            <person name="Pohl T."/>
            <person name="Merkel B.J."/>
            <person name="Hornburger P."/>
            <person name="Mueller R.-W."/>
            <person name="Bruemmer F."/>
            <person name="Labrenz M."/>
            <person name="Spormann A.M."/>
            <person name="Op Den Camp H."/>
            <person name="Overmann J."/>
            <person name="Amann R."/>
            <person name="Jetten M.S.M."/>
            <person name="Mascher T."/>
            <person name="Medema M.H."/>
            <person name="Devos D.P."/>
            <person name="Kaster A.-K."/>
            <person name="Ovreas L."/>
            <person name="Rohde M."/>
            <person name="Galperin M.Y."/>
            <person name="Jogler C."/>
        </authorList>
    </citation>
    <scope>NUCLEOTIDE SEQUENCE [LARGE SCALE GENOMIC DNA]</scope>
    <source>
        <strain evidence="2 3">Poly51</strain>
    </source>
</reference>
<protein>
    <submittedName>
        <fullName evidence="2">Uncharacterized protein</fullName>
    </submittedName>
</protein>
<evidence type="ECO:0000313" key="3">
    <source>
        <dbReference type="Proteomes" id="UP000318288"/>
    </source>
</evidence>